<keyword evidence="7" id="KW-1185">Reference proteome</keyword>
<reference evidence="6" key="2">
    <citation type="submission" date="2025-08" db="UniProtKB">
        <authorList>
            <consortium name="Ensembl"/>
        </authorList>
    </citation>
    <scope>IDENTIFICATION</scope>
    <source>
        <strain evidence="6">breed Abyssinian</strain>
    </source>
</reference>
<feature type="region of interest" description="Disordered" evidence="5">
    <location>
        <begin position="100"/>
        <end position="135"/>
    </location>
</feature>
<gene>
    <name evidence="6" type="primary">PLA2G7</name>
</gene>
<dbReference type="Proteomes" id="UP000823872">
    <property type="component" value="Chromosome B2"/>
</dbReference>
<dbReference type="GeneTree" id="ENSGT00390000005233"/>
<protein>
    <recommendedName>
        <fullName evidence="1">1-alkyl-2-acetylglycerophosphocholine esterase</fullName>
        <ecNumber evidence="1">3.1.1.47</ecNumber>
    </recommendedName>
</protein>
<organism evidence="6 7">
    <name type="scientific">Felis catus</name>
    <name type="common">Cat</name>
    <name type="synonym">Felis silvestris catus</name>
    <dbReference type="NCBI Taxonomy" id="9685"/>
    <lineage>
        <taxon>Eukaryota</taxon>
        <taxon>Metazoa</taxon>
        <taxon>Chordata</taxon>
        <taxon>Craniata</taxon>
        <taxon>Vertebrata</taxon>
        <taxon>Euteleostomi</taxon>
        <taxon>Mammalia</taxon>
        <taxon>Eutheria</taxon>
        <taxon>Laurasiatheria</taxon>
        <taxon>Carnivora</taxon>
        <taxon>Feliformia</taxon>
        <taxon>Felidae</taxon>
        <taxon>Felinae</taxon>
        <taxon>Felis</taxon>
    </lineage>
</organism>
<accession>A0ABI7Z2M3</accession>
<name>A0ABI7Z2M3_FELCA</name>
<evidence type="ECO:0000256" key="2">
    <source>
        <dbReference type="ARBA" id="ARBA00022801"/>
    </source>
</evidence>
<keyword evidence="4" id="KW-0443">Lipid metabolism</keyword>
<dbReference type="Pfam" id="PF03403">
    <property type="entry name" value="PAF-AH_p_II"/>
    <property type="match status" value="1"/>
</dbReference>
<dbReference type="EC" id="3.1.1.47" evidence="1"/>
<dbReference type="PANTHER" id="PTHR10272">
    <property type="entry name" value="PLATELET-ACTIVATING FACTOR ACETYLHYDROLASE"/>
    <property type="match status" value="1"/>
</dbReference>
<reference evidence="6" key="3">
    <citation type="submission" date="2025-09" db="UniProtKB">
        <authorList>
            <consortium name="Ensembl"/>
        </authorList>
    </citation>
    <scope>IDENTIFICATION</scope>
    <source>
        <strain evidence="6">breed Abyssinian</strain>
    </source>
</reference>
<dbReference type="PANTHER" id="PTHR10272:SF12">
    <property type="entry name" value="PLATELET-ACTIVATING FACTOR ACETYLHYDROLASE"/>
    <property type="match status" value="1"/>
</dbReference>
<dbReference type="Ensembl" id="ENSFCTT00005056173.1">
    <property type="protein sequence ID" value="ENSFCTP00005041377.1"/>
    <property type="gene ID" value="ENSFCTG00005019384.1"/>
</dbReference>
<evidence type="ECO:0000313" key="6">
    <source>
        <dbReference type="Ensembl" id="ENSFCTP00005041377.1"/>
    </source>
</evidence>
<evidence type="ECO:0000313" key="7">
    <source>
        <dbReference type="Proteomes" id="UP000823872"/>
    </source>
</evidence>
<dbReference type="InterPro" id="IPR029058">
    <property type="entry name" value="AB_hydrolase_fold"/>
</dbReference>
<evidence type="ECO:0000256" key="5">
    <source>
        <dbReference type="SAM" id="MobiDB-lite"/>
    </source>
</evidence>
<evidence type="ECO:0000256" key="4">
    <source>
        <dbReference type="ARBA" id="ARBA00023098"/>
    </source>
</evidence>
<evidence type="ECO:0000256" key="3">
    <source>
        <dbReference type="ARBA" id="ARBA00022963"/>
    </source>
</evidence>
<proteinExistence type="predicted"/>
<dbReference type="Gene3D" id="3.40.50.1820">
    <property type="entry name" value="alpha/beta hydrolase"/>
    <property type="match status" value="1"/>
</dbReference>
<reference evidence="6 7" key="1">
    <citation type="submission" date="2021-02" db="EMBL/GenBank/DDBJ databases">
        <title>Safari Cat Assemblies.</title>
        <authorList>
            <person name="Bredemeyer K.R."/>
            <person name="Murphy W.J."/>
        </authorList>
    </citation>
    <scope>NUCLEOTIDE SEQUENCE [LARGE SCALE GENOMIC DNA]</scope>
</reference>
<sequence length="633" mass="70910">MRKAQAIWDYRWKQSAWKVTRTDKVGWMQSAAGSRSDQDGVWEQKLGGTAPTRGMFGSVPGACCVIQRVRGAGPRGRGEGAGCARARWLPTRVCLREAGGHTLRPVPPHPPPGRTEGKTGAQPTRPPRAPGELQRWRRGAVQGSWFRRAAHRSARDRTKMRHFQTDWKLSWQPLWRTSSTWPLLSLTALARSHSGAVTQSPWSSLRGNLKTCSHEGEGEAGVLINRCSLAWVNKIQALMAAASLGQTKIPKGNGSYSVGCTDLMFDYSNKGTFLRLYYPSQEDDHSDTLWIPNKEYFFGLSKFLGTHWLMGKILSFFFGSMTTPANWNSPLRTGEKYPLIVFSHGLGAFRTIYSAVGIDLASHGFIVAAVEHRDGSASATYYFRDQSAVEIGNKSWLYLKTLKPGDQEVPLRNEQVRQRAKECSQALDLILEIDRGRPVKNALDIEFDMEQLKDSIDRNKLAVIGHSFGGATVIQTLSEDQRFRCGIALDAWMLPLGDEVYSRIPQPLFFINSERFQYPANIIKMKKCYSPDKERKMITIRGSVHQNFVDFTFATGKIIGYMFTLKGDIDSNVAIDLSNKASLAFLQKHLGLQKDFDQWDSLIEGEDDNLIPGTNIDTTIQHATLQNSTGREK</sequence>
<keyword evidence="2" id="KW-0378">Hydrolase</keyword>
<dbReference type="SUPFAM" id="SSF53474">
    <property type="entry name" value="alpha/beta-Hydrolases"/>
    <property type="match status" value="1"/>
</dbReference>
<keyword evidence="3" id="KW-0442">Lipid degradation</keyword>
<evidence type="ECO:0000256" key="1">
    <source>
        <dbReference type="ARBA" id="ARBA00013201"/>
    </source>
</evidence>